<dbReference type="Pfam" id="PF01822">
    <property type="entry name" value="WSC"/>
    <property type="match status" value="1"/>
</dbReference>
<evidence type="ECO:0000313" key="5">
    <source>
        <dbReference type="EMBL" id="ORY77011.1"/>
    </source>
</evidence>
<feature type="compositionally biased region" description="Polar residues" evidence="1">
    <location>
        <begin position="153"/>
        <end position="196"/>
    </location>
</feature>
<evidence type="ECO:0000313" key="6">
    <source>
        <dbReference type="Proteomes" id="UP000193685"/>
    </source>
</evidence>
<reference evidence="5 6" key="1">
    <citation type="submission" date="2016-07" db="EMBL/GenBank/DDBJ databases">
        <title>Pervasive Adenine N6-methylation of Active Genes in Fungi.</title>
        <authorList>
            <consortium name="DOE Joint Genome Institute"/>
            <person name="Mondo S.J."/>
            <person name="Dannebaum R.O."/>
            <person name="Kuo R.C."/>
            <person name="Labutti K."/>
            <person name="Haridas S."/>
            <person name="Kuo A."/>
            <person name="Salamov A."/>
            <person name="Ahrendt S.R."/>
            <person name="Lipzen A."/>
            <person name="Sullivan W."/>
            <person name="Andreopoulos W.B."/>
            <person name="Clum A."/>
            <person name="Lindquist E."/>
            <person name="Daum C."/>
            <person name="Ramamoorthy G.K."/>
            <person name="Gryganskyi A."/>
            <person name="Culley D."/>
            <person name="Magnuson J.K."/>
            <person name="James T.Y."/>
            <person name="O'Malley M.A."/>
            <person name="Stajich J.E."/>
            <person name="Spatafora J.W."/>
            <person name="Visel A."/>
            <person name="Grigoriev I.V."/>
        </authorList>
    </citation>
    <scope>NUCLEOTIDE SEQUENCE [LARGE SCALE GENOMIC DNA]</scope>
    <source>
        <strain evidence="5 6">12-1054</strain>
    </source>
</reference>
<dbReference type="OMA" id="QIDPRMD"/>
<feature type="signal peptide" evidence="3">
    <location>
        <begin position="1"/>
        <end position="24"/>
    </location>
</feature>
<feature type="compositionally biased region" description="Low complexity" evidence="1">
    <location>
        <begin position="142"/>
        <end position="152"/>
    </location>
</feature>
<dbReference type="PROSITE" id="PS51212">
    <property type="entry name" value="WSC"/>
    <property type="match status" value="1"/>
</dbReference>
<feature type="region of interest" description="Disordered" evidence="1">
    <location>
        <begin position="122"/>
        <end position="225"/>
    </location>
</feature>
<feature type="region of interest" description="Disordered" evidence="1">
    <location>
        <begin position="264"/>
        <end position="307"/>
    </location>
</feature>
<dbReference type="Proteomes" id="UP000193685">
    <property type="component" value="Unassembled WGS sequence"/>
</dbReference>
<dbReference type="RefSeq" id="XP_040722851.1">
    <property type="nucleotide sequence ID" value="XM_040866152.1"/>
</dbReference>
<keyword evidence="2" id="KW-1133">Transmembrane helix</keyword>
<feature type="compositionally biased region" description="Low complexity" evidence="1">
    <location>
        <begin position="197"/>
        <end position="225"/>
    </location>
</feature>
<dbReference type="SMART" id="SM00321">
    <property type="entry name" value="WSC"/>
    <property type="match status" value="1"/>
</dbReference>
<name>A0A1Y2EZF2_PROLT</name>
<proteinExistence type="predicted"/>
<feature type="domain" description="WSC" evidence="4">
    <location>
        <begin position="25"/>
        <end position="112"/>
    </location>
</feature>
<evidence type="ECO:0000256" key="2">
    <source>
        <dbReference type="SAM" id="Phobius"/>
    </source>
</evidence>
<feature type="compositionally biased region" description="Low complexity" evidence="1">
    <location>
        <begin position="122"/>
        <end position="134"/>
    </location>
</feature>
<evidence type="ECO:0000256" key="3">
    <source>
        <dbReference type="SAM" id="SignalP"/>
    </source>
</evidence>
<sequence length="371" mass="38211">MARPSLLLLITTAHHLAMVGLIQAQATFICSDLNTGALSFSPIYAQFQSKGLCAGTCSGYAYAVLQGYNCWCSNYTPATTAETSSCDTGCPGFGTDNCGGQLTGAFAYYQLAQASGILGASSSSSQTPSSSTSSGGDGGGSSTSSERTTGNGATQQSTSSNGATRTVATATTPGQVTVFVTQTPGASTFTRSTTPGSSATSNRSSASAGSLADNVGSSGNSSNGSSKGFFDDTGKVAGTFVAVGLVALALIAALLWYLRKRSNQHRHSTATTSTGGAFVDRKASQSSSNTGNALMSQNGRSRSGSMAAALGEKNGRVTPRDGWPDEIIPVDQRLNPRPLLMRFDSNYSRHSLRDEEDYSRRVLTVTNPSED</sequence>
<keyword evidence="3" id="KW-0732">Signal</keyword>
<feature type="compositionally biased region" description="Polar residues" evidence="1">
    <location>
        <begin position="284"/>
        <end position="304"/>
    </location>
</feature>
<dbReference type="OrthoDB" id="2537459at2759"/>
<keyword evidence="2" id="KW-0472">Membrane</keyword>
<organism evidence="5 6">
    <name type="scientific">Protomyces lactucae-debilis</name>
    <dbReference type="NCBI Taxonomy" id="2754530"/>
    <lineage>
        <taxon>Eukaryota</taxon>
        <taxon>Fungi</taxon>
        <taxon>Dikarya</taxon>
        <taxon>Ascomycota</taxon>
        <taxon>Taphrinomycotina</taxon>
        <taxon>Taphrinomycetes</taxon>
        <taxon>Taphrinales</taxon>
        <taxon>Protomycetaceae</taxon>
        <taxon>Protomyces</taxon>
    </lineage>
</organism>
<comment type="caution">
    <text evidence="5">The sequence shown here is derived from an EMBL/GenBank/DDBJ whole genome shotgun (WGS) entry which is preliminary data.</text>
</comment>
<dbReference type="STRING" id="56484.A0A1Y2EZF2"/>
<accession>A0A1Y2EZF2</accession>
<dbReference type="InterPro" id="IPR002889">
    <property type="entry name" value="WSC_carb-bd"/>
</dbReference>
<dbReference type="EMBL" id="MCFI01000021">
    <property type="protein sequence ID" value="ORY77011.1"/>
    <property type="molecule type" value="Genomic_DNA"/>
</dbReference>
<evidence type="ECO:0000256" key="1">
    <source>
        <dbReference type="SAM" id="MobiDB-lite"/>
    </source>
</evidence>
<feature type="transmembrane region" description="Helical" evidence="2">
    <location>
        <begin position="236"/>
        <end position="258"/>
    </location>
</feature>
<keyword evidence="6" id="KW-1185">Reference proteome</keyword>
<feature type="chain" id="PRO_5010989681" description="WSC domain-containing protein" evidence="3">
    <location>
        <begin position="25"/>
        <end position="371"/>
    </location>
</feature>
<keyword evidence="2" id="KW-0812">Transmembrane</keyword>
<dbReference type="GeneID" id="63782751"/>
<evidence type="ECO:0000259" key="4">
    <source>
        <dbReference type="PROSITE" id="PS51212"/>
    </source>
</evidence>
<dbReference type="AlphaFoldDB" id="A0A1Y2EZF2"/>
<gene>
    <name evidence="5" type="ORF">BCR37DRAFT_158642</name>
</gene>
<protein>
    <recommendedName>
        <fullName evidence="4">WSC domain-containing protein</fullName>
    </recommendedName>
</protein>